<feature type="transmembrane region" description="Helical" evidence="7">
    <location>
        <begin position="272"/>
        <end position="293"/>
    </location>
</feature>
<feature type="transmembrane region" description="Helical" evidence="7">
    <location>
        <begin position="314"/>
        <end position="334"/>
    </location>
</feature>
<dbReference type="AlphaFoldDB" id="A0A0N7M8S7"/>
<comment type="function">
    <text evidence="7">Mechanosensitive channel that participates in the regulation of osmotic pressure changes within the cell, opening in response to stretch forces in the membrane lipid bilayer, without the need for other proteins. Contributes to normal resistance to hypoosmotic shock. Forms an ion channel of 1.0 nanosiemens conductance with a slight preference for anions.</text>
</comment>
<dbReference type="InterPro" id="IPR011066">
    <property type="entry name" value="MscS_channel_C_sf"/>
</dbReference>
<comment type="caution">
    <text evidence="7">Lacks conserved residue(s) required for the propagation of feature annotation.</text>
</comment>
<feature type="transmembrane region" description="Helical" evidence="7">
    <location>
        <begin position="346"/>
        <end position="372"/>
    </location>
</feature>
<keyword evidence="3" id="KW-1003">Cell membrane</keyword>
<comment type="subunit">
    <text evidence="7">Homoheptamer.</text>
</comment>
<gene>
    <name evidence="12" type="primary">kefA_2</name>
    <name evidence="12" type="ORF">PH7735_01252</name>
</gene>
<dbReference type="Gene3D" id="2.30.30.60">
    <property type="match status" value="1"/>
</dbReference>
<dbReference type="PANTHER" id="PTHR30221:SF18">
    <property type="entry name" value="SLL0590 PROTEIN"/>
    <property type="match status" value="1"/>
</dbReference>
<feature type="chain" id="PRO_5006015966" description="Small-conductance mechanosensitive channel" evidence="9">
    <location>
        <begin position="29"/>
        <end position="559"/>
    </location>
</feature>
<evidence type="ECO:0000259" key="10">
    <source>
        <dbReference type="Pfam" id="PF00924"/>
    </source>
</evidence>
<dbReference type="InterPro" id="IPR049278">
    <property type="entry name" value="MS_channel_C"/>
</dbReference>
<evidence type="ECO:0000256" key="5">
    <source>
        <dbReference type="ARBA" id="ARBA00022989"/>
    </source>
</evidence>
<evidence type="ECO:0000256" key="7">
    <source>
        <dbReference type="RuleBase" id="RU369025"/>
    </source>
</evidence>
<feature type="transmembrane region" description="Helical" evidence="7">
    <location>
        <begin position="153"/>
        <end position="176"/>
    </location>
</feature>
<evidence type="ECO:0000313" key="12">
    <source>
        <dbReference type="EMBL" id="CUJ90464.1"/>
    </source>
</evidence>
<evidence type="ECO:0000256" key="4">
    <source>
        <dbReference type="ARBA" id="ARBA00022692"/>
    </source>
</evidence>
<evidence type="ECO:0000259" key="11">
    <source>
        <dbReference type="Pfam" id="PF21082"/>
    </source>
</evidence>
<dbReference type="InterPro" id="IPR023408">
    <property type="entry name" value="MscS_beta-dom_sf"/>
</dbReference>
<evidence type="ECO:0000313" key="13">
    <source>
        <dbReference type="Proteomes" id="UP000051870"/>
    </source>
</evidence>
<feature type="signal peptide" evidence="9">
    <location>
        <begin position="1"/>
        <end position="28"/>
    </location>
</feature>
<dbReference type="STRING" id="1715693.PH7735_01252"/>
<name>A0A0N7M8S7_9RHOB</name>
<organism evidence="12 13">
    <name type="scientific">Shimia thalassica</name>
    <dbReference type="NCBI Taxonomy" id="1715693"/>
    <lineage>
        <taxon>Bacteria</taxon>
        <taxon>Pseudomonadati</taxon>
        <taxon>Pseudomonadota</taxon>
        <taxon>Alphaproteobacteria</taxon>
        <taxon>Rhodobacterales</taxon>
        <taxon>Roseobacteraceae</taxon>
    </lineage>
</organism>
<evidence type="ECO:0000256" key="9">
    <source>
        <dbReference type="SAM" id="SignalP"/>
    </source>
</evidence>
<evidence type="ECO:0000256" key="6">
    <source>
        <dbReference type="ARBA" id="ARBA00023136"/>
    </source>
</evidence>
<dbReference type="InterPro" id="IPR010920">
    <property type="entry name" value="LSM_dom_sf"/>
</dbReference>
<keyword evidence="6 7" id="KW-0472">Membrane</keyword>
<feature type="transmembrane region" description="Helical" evidence="7">
    <location>
        <begin position="215"/>
        <end position="233"/>
    </location>
</feature>
<dbReference type="EMBL" id="CYTW01000001">
    <property type="protein sequence ID" value="CUJ90464.1"/>
    <property type="molecule type" value="Genomic_DNA"/>
</dbReference>
<keyword evidence="5 7" id="KW-1133">Transmembrane helix</keyword>
<feature type="domain" description="Mechanosensitive ion channel MscS" evidence="10">
    <location>
        <begin position="359"/>
        <end position="425"/>
    </location>
</feature>
<dbReference type="InterPro" id="IPR045275">
    <property type="entry name" value="MscS_archaea/bacteria_type"/>
</dbReference>
<reference evidence="13" key="1">
    <citation type="submission" date="2015-09" db="EMBL/GenBank/DDBJ databases">
        <authorList>
            <person name="Rodrigo-Torres Lidia"/>
            <person name="Arahal R.David."/>
        </authorList>
    </citation>
    <scope>NUCLEOTIDE SEQUENCE [LARGE SCALE GENOMIC DNA]</scope>
    <source>
        <strain evidence="13">CECT 7735</strain>
    </source>
</reference>
<dbReference type="Proteomes" id="UP000051870">
    <property type="component" value="Unassembled WGS sequence"/>
</dbReference>
<dbReference type="GeneID" id="83880314"/>
<comment type="subcellular location">
    <subcellularLocation>
        <location evidence="7">Cell inner membrane</location>
        <topology evidence="7">Multi-pass membrane protein</topology>
    </subcellularLocation>
    <subcellularLocation>
        <location evidence="1">Cell membrane</location>
        <topology evidence="1">Multi-pass membrane protein</topology>
    </subcellularLocation>
</comment>
<comment type="similarity">
    <text evidence="2 7">Belongs to the MscS (TC 1.A.23) family.</text>
</comment>
<dbReference type="InterPro" id="IPR006685">
    <property type="entry name" value="MscS_channel_2nd"/>
</dbReference>
<evidence type="ECO:0000256" key="3">
    <source>
        <dbReference type="ARBA" id="ARBA00022475"/>
    </source>
</evidence>
<keyword evidence="9" id="KW-0732">Signal</keyword>
<keyword evidence="7" id="KW-0406">Ion transport</keyword>
<dbReference type="Pfam" id="PF00924">
    <property type="entry name" value="MS_channel_2nd"/>
    <property type="match status" value="1"/>
</dbReference>
<accession>A0A0N7M8S7</accession>
<evidence type="ECO:0000256" key="1">
    <source>
        <dbReference type="ARBA" id="ARBA00004651"/>
    </source>
</evidence>
<dbReference type="Gene3D" id="3.30.70.100">
    <property type="match status" value="1"/>
</dbReference>
<protein>
    <recommendedName>
        <fullName evidence="7">Small-conductance mechanosensitive channel</fullName>
    </recommendedName>
</protein>
<dbReference type="SUPFAM" id="SSF50182">
    <property type="entry name" value="Sm-like ribonucleoproteins"/>
    <property type="match status" value="1"/>
</dbReference>
<proteinExistence type="inferred from homology"/>
<keyword evidence="7" id="KW-0813">Transport</keyword>
<keyword evidence="7" id="KW-0997">Cell inner membrane</keyword>
<dbReference type="PANTHER" id="PTHR30221">
    <property type="entry name" value="SMALL-CONDUCTANCE MECHANOSENSITIVE CHANNEL"/>
    <property type="match status" value="1"/>
</dbReference>
<keyword evidence="7" id="KW-0407">Ion channel</keyword>
<sequence>MGMFMDRVRWLGLMLVLTLGVLAAPVLAQEAKEGAAQRTEEEEEIYAHPVSVDGQELFKVRGSSALPATDRAAHVAQRIIEVAEKSDDRKVFMEIRPGELGLNIYADGELVSVTTQADSDFEEFDLEILTQLQLEAIERAINTYRTSRTDEAFTANAITAAVWTLVFAGYCALFLFCRKLFPNWVAGLARQRTRGVGQATGDVLKSDAIASVVRFAVRGLFNLVLLVGFYYYLSLVLLSFPQTKLFAQILIQYVTDPVISVLKAFVSYLPNLLTIAVLAFLARALLKTIRLFFENLEAGVIKWSNFEKEWIWPTYNLIQITVILMTMVICFPYVPGAKSAAFQGLTIFLGVVLSLGSNTVVANALAGLFVLYKRSMRVGDRIRVGEHYGDVIEIKLMETYIKSIKNELISIPNSTLISSEVLNYSSKIDGRGLLLHSTVGIGYEEPREKIEAMLIEASRRTSGLKKNPPPFVLMEGLGDFGINYQINAFTTRGSSLPLLRSQLHKNIVDVFNENKVAIMTPAYEGDTEDPKVAPAIWEGELAPNSRAGDTSGDAKDKKD</sequence>
<evidence type="ECO:0000256" key="8">
    <source>
        <dbReference type="SAM" id="MobiDB-lite"/>
    </source>
</evidence>
<keyword evidence="13" id="KW-1185">Reference proteome</keyword>
<dbReference type="GO" id="GO:0005886">
    <property type="term" value="C:plasma membrane"/>
    <property type="evidence" value="ECO:0007669"/>
    <property type="project" value="UniProtKB-SubCell"/>
</dbReference>
<keyword evidence="4 7" id="KW-0812">Transmembrane</keyword>
<feature type="region of interest" description="Disordered" evidence="8">
    <location>
        <begin position="536"/>
        <end position="559"/>
    </location>
</feature>
<dbReference type="SUPFAM" id="SSF82689">
    <property type="entry name" value="Mechanosensitive channel protein MscS (YggB), C-terminal domain"/>
    <property type="match status" value="1"/>
</dbReference>
<feature type="domain" description="Mechanosensitive ion channel MscS C-terminal" evidence="11">
    <location>
        <begin position="438"/>
        <end position="518"/>
    </location>
</feature>
<evidence type="ECO:0000256" key="2">
    <source>
        <dbReference type="ARBA" id="ARBA00008017"/>
    </source>
</evidence>
<dbReference type="Pfam" id="PF21082">
    <property type="entry name" value="MS_channel_3rd"/>
    <property type="match status" value="1"/>
</dbReference>
<dbReference type="RefSeq" id="WP_233488271.1">
    <property type="nucleotide sequence ID" value="NZ_CYTW01000001.1"/>
</dbReference>
<dbReference type="GO" id="GO:0008381">
    <property type="term" value="F:mechanosensitive monoatomic ion channel activity"/>
    <property type="evidence" value="ECO:0007669"/>
    <property type="project" value="InterPro"/>
</dbReference>